<keyword evidence="2" id="KW-0238">DNA-binding</keyword>
<evidence type="ECO:0000313" key="6">
    <source>
        <dbReference type="EMBL" id="SCF15320.1"/>
    </source>
</evidence>
<dbReference type="EMBL" id="LT607412">
    <property type="protein sequence ID" value="SCF15320.1"/>
    <property type="molecule type" value="Genomic_DNA"/>
</dbReference>
<feature type="domain" description="HTH lacI-type" evidence="5">
    <location>
        <begin position="41"/>
        <end position="95"/>
    </location>
</feature>
<dbReference type="PANTHER" id="PTHR30146">
    <property type="entry name" value="LACI-RELATED TRANSCRIPTIONAL REPRESSOR"/>
    <property type="match status" value="1"/>
</dbReference>
<dbReference type="AlphaFoldDB" id="A0A1C4Y3S0"/>
<evidence type="ECO:0000256" key="4">
    <source>
        <dbReference type="SAM" id="MobiDB-lite"/>
    </source>
</evidence>
<dbReference type="SUPFAM" id="SSF53822">
    <property type="entry name" value="Periplasmic binding protein-like I"/>
    <property type="match status" value="1"/>
</dbReference>
<dbReference type="GO" id="GO:0003700">
    <property type="term" value="F:DNA-binding transcription factor activity"/>
    <property type="evidence" value="ECO:0007669"/>
    <property type="project" value="TreeGrafter"/>
</dbReference>
<dbReference type="CDD" id="cd06267">
    <property type="entry name" value="PBP1_LacI_sugar_binding-like"/>
    <property type="match status" value="1"/>
</dbReference>
<dbReference type="Pfam" id="PF00356">
    <property type="entry name" value="LacI"/>
    <property type="match status" value="1"/>
</dbReference>
<gene>
    <name evidence="6" type="ORF">GA0070607_6204</name>
</gene>
<dbReference type="InterPro" id="IPR046335">
    <property type="entry name" value="LacI/GalR-like_sensor"/>
</dbReference>
<keyword evidence="3" id="KW-0804">Transcription</keyword>
<sequence>MRRVLQSRNEVSTVVDNVFDSLARSPSWPSIIVGVTFPERVKMSDVARTAGVSVATVSKVVNGRYGVAQATVQRVREVIHQLGYEASLGAQSLRSHRTNVLGILVAEFEPFSTELLKGASKEVTGTGYQLLAYSGGDGDGTAVGWERRSLARLSGTLIDGAVIVTPTVVETKQGFHVVAVDPHTGPSGLPTVDSDNFAGAVLATNYLLSLGHRRIGHISGRPDLESARLREAGFRRAMLDAGVAVDERLVRVGGFRVESAAATAAELLALPDRPTAVFAGNDLSAISTMDVARTMGLTVPGDLSVMGFDNIPESALVTPQLTTIAQPLQRMGAEAMRLLIDLVGGVERDPHVRLPTELVVRSSCAPYTPSAGPDRPPSAAGATNG</sequence>
<evidence type="ECO:0000256" key="3">
    <source>
        <dbReference type="ARBA" id="ARBA00023163"/>
    </source>
</evidence>
<dbReference type="SUPFAM" id="SSF47413">
    <property type="entry name" value="lambda repressor-like DNA-binding domains"/>
    <property type="match status" value="1"/>
</dbReference>
<proteinExistence type="predicted"/>
<dbReference type="InterPro" id="IPR028082">
    <property type="entry name" value="Peripla_BP_I"/>
</dbReference>
<dbReference type="PROSITE" id="PS00356">
    <property type="entry name" value="HTH_LACI_1"/>
    <property type="match status" value="1"/>
</dbReference>
<dbReference type="Proteomes" id="UP000198243">
    <property type="component" value="Chromosome I"/>
</dbReference>
<accession>A0A1C4Y3S0</accession>
<dbReference type="GO" id="GO:0000976">
    <property type="term" value="F:transcription cis-regulatory region binding"/>
    <property type="evidence" value="ECO:0007669"/>
    <property type="project" value="TreeGrafter"/>
</dbReference>
<evidence type="ECO:0000256" key="2">
    <source>
        <dbReference type="ARBA" id="ARBA00023125"/>
    </source>
</evidence>
<dbReference type="Pfam" id="PF13377">
    <property type="entry name" value="Peripla_BP_3"/>
    <property type="match status" value="1"/>
</dbReference>
<keyword evidence="7" id="KW-1185">Reference proteome</keyword>
<keyword evidence="1" id="KW-0805">Transcription regulation</keyword>
<name>A0A1C4Y3S0_9ACTN</name>
<evidence type="ECO:0000259" key="5">
    <source>
        <dbReference type="PROSITE" id="PS50932"/>
    </source>
</evidence>
<dbReference type="PANTHER" id="PTHR30146:SF153">
    <property type="entry name" value="LACTOSE OPERON REPRESSOR"/>
    <property type="match status" value="1"/>
</dbReference>
<dbReference type="CDD" id="cd01392">
    <property type="entry name" value="HTH_LacI"/>
    <property type="match status" value="1"/>
</dbReference>
<feature type="region of interest" description="Disordered" evidence="4">
    <location>
        <begin position="365"/>
        <end position="385"/>
    </location>
</feature>
<dbReference type="PROSITE" id="PS50932">
    <property type="entry name" value="HTH_LACI_2"/>
    <property type="match status" value="1"/>
</dbReference>
<protein>
    <submittedName>
        <fullName evidence="6">Transcriptional regulator, LacI family</fullName>
    </submittedName>
</protein>
<evidence type="ECO:0000313" key="7">
    <source>
        <dbReference type="Proteomes" id="UP000198243"/>
    </source>
</evidence>
<dbReference type="Gene3D" id="1.10.260.40">
    <property type="entry name" value="lambda repressor-like DNA-binding domains"/>
    <property type="match status" value="1"/>
</dbReference>
<dbReference type="InterPro" id="IPR010982">
    <property type="entry name" value="Lambda_DNA-bd_dom_sf"/>
</dbReference>
<organism evidence="6 7">
    <name type="scientific">Micromonospora coriariae</name>
    <dbReference type="NCBI Taxonomy" id="285665"/>
    <lineage>
        <taxon>Bacteria</taxon>
        <taxon>Bacillati</taxon>
        <taxon>Actinomycetota</taxon>
        <taxon>Actinomycetes</taxon>
        <taxon>Micromonosporales</taxon>
        <taxon>Micromonosporaceae</taxon>
        <taxon>Micromonospora</taxon>
    </lineage>
</organism>
<evidence type="ECO:0000256" key="1">
    <source>
        <dbReference type="ARBA" id="ARBA00023015"/>
    </source>
</evidence>
<dbReference type="SMART" id="SM00354">
    <property type="entry name" value="HTH_LACI"/>
    <property type="match status" value="1"/>
</dbReference>
<reference evidence="7" key="1">
    <citation type="submission" date="2016-06" db="EMBL/GenBank/DDBJ databases">
        <authorList>
            <person name="Varghese N."/>
            <person name="Submissions Spin"/>
        </authorList>
    </citation>
    <scope>NUCLEOTIDE SEQUENCE [LARGE SCALE GENOMIC DNA]</scope>
    <source>
        <strain evidence="7">DSM 44875</strain>
    </source>
</reference>
<dbReference type="Gene3D" id="3.40.50.2300">
    <property type="match status" value="2"/>
</dbReference>
<dbReference type="InterPro" id="IPR000843">
    <property type="entry name" value="HTH_LacI"/>
</dbReference>